<protein>
    <submittedName>
        <fullName evidence="1">Uncharacterized protein</fullName>
    </submittedName>
</protein>
<evidence type="ECO:0000313" key="1">
    <source>
        <dbReference type="EMBL" id="OMO89526.1"/>
    </source>
</evidence>
<dbReference type="AlphaFoldDB" id="A0A1R3J420"/>
<dbReference type="Gramene" id="OMO89526">
    <property type="protein sequence ID" value="OMO89526"/>
    <property type="gene ID" value="CCACVL1_07784"/>
</dbReference>
<dbReference type="Proteomes" id="UP000188268">
    <property type="component" value="Unassembled WGS sequence"/>
</dbReference>
<reference evidence="1 2" key="1">
    <citation type="submission" date="2013-09" db="EMBL/GenBank/DDBJ databases">
        <title>Corchorus capsularis genome sequencing.</title>
        <authorList>
            <person name="Alam M."/>
            <person name="Haque M.S."/>
            <person name="Islam M.S."/>
            <person name="Emdad E.M."/>
            <person name="Islam M.M."/>
            <person name="Ahmed B."/>
            <person name="Halim A."/>
            <person name="Hossen Q.M.M."/>
            <person name="Hossain M.Z."/>
            <person name="Ahmed R."/>
            <person name="Khan M.M."/>
            <person name="Islam R."/>
            <person name="Rashid M.M."/>
            <person name="Khan S.A."/>
            <person name="Rahman M.S."/>
            <person name="Alam M."/>
        </authorList>
    </citation>
    <scope>NUCLEOTIDE SEQUENCE [LARGE SCALE GENOMIC DNA]</scope>
    <source>
        <strain evidence="2">cv. CVL-1</strain>
        <tissue evidence="1">Whole seedling</tissue>
    </source>
</reference>
<name>A0A1R3J420_COCAP</name>
<dbReference type="EMBL" id="AWWV01008667">
    <property type="protein sequence ID" value="OMO89526.1"/>
    <property type="molecule type" value="Genomic_DNA"/>
</dbReference>
<gene>
    <name evidence="1" type="ORF">CCACVL1_07784</name>
</gene>
<organism evidence="1 2">
    <name type="scientific">Corchorus capsularis</name>
    <name type="common">Jute</name>
    <dbReference type="NCBI Taxonomy" id="210143"/>
    <lineage>
        <taxon>Eukaryota</taxon>
        <taxon>Viridiplantae</taxon>
        <taxon>Streptophyta</taxon>
        <taxon>Embryophyta</taxon>
        <taxon>Tracheophyta</taxon>
        <taxon>Spermatophyta</taxon>
        <taxon>Magnoliopsida</taxon>
        <taxon>eudicotyledons</taxon>
        <taxon>Gunneridae</taxon>
        <taxon>Pentapetalae</taxon>
        <taxon>rosids</taxon>
        <taxon>malvids</taxon>
        <taxon>Malvales</taxon>
        <taxon>Malvaceae</taxon>
        <taxon>Grewioideae</taxon>
        <taxon>Apeibeae</taxon>
        <taxon>Corchorus</taxon>
    </lineage>
</organism>
<accession>A0A1R3J420</accession>
<sequence length="68" mass="7898">MTPRTLKEAPFHLKSQDPNLKLLILNKTDVIRNMKTFNLMRATAKPPKTYFFHPQPEADEIRAQNGSF</sequence>
<evidence type="ECO:0000313" key="2">
    <source>
        <dbReference type="Proteomes" id="UP000188268"/>
    </source>
</evidence>
<proteinExistence type="predicted"/>
<comment type="caution">
    <text evidence="1">The sequence shown here is derived from an EMBL/GenBank/DDBJ whole genome shotgun (WGS) entry which is preliminary data.</text>
</comment>
<keyword evidence="2" id="KW-1185">Reference proteome</keyword>